<accession>A0ACB8Q7C3</accession>
<keyword evidence="2" id="KW-1185">Reference proteome</keyword>
<evidence type="ECO:0000313" key="2">
    <source>
        <dbReference type="Proteomes" id="UP000814128"/>
    </source>
</evidence>
<dbReference type="Proteomes" id="UP000814128">
    <property type="component" value="Unassembled WGS sequence"/>
</dbReference>
<evidence type="ECO:0000313" key="1">
    <source>
        <dbReference type="EMBL" id="KAI0027513.1"/>
    </source>
</evidence>
<sequence length="261" mass="28246">MTATAHSSTPSCLPPTLKPQPPAVKKPTFVETTTDIRLLRDASLVQDVISLAKFCSTLKVAARQRATRQQPRFQQPEMLARIFPAHSQPTTPVSSQLLSSLRGRVRKFRGGPSCSCARMPTISEEFDANVEARGDVTGSHGEQSLVPAVITGPLLKRRGGMSALTSLVEEEEGDEYGSDSWEGEELESPTSSFASDNSCEAPFSPHPNQTSHRICKHASPIATAWSAQSLPLSDEHCSRSLGRLRKTPAGNCSRAGYFTII</sequence>
<organism evidence="1 2">
    <name type="scientific">Vararia minispora EC-137</name>
    <dbReference type="NCBI Taxonomy" id="1314806"/>
    <lineage>
        <taxon>Eukaryota</taxon>
        <taxon>Fungi</taxon>
        <taxon>Dikarya</taxon>
        <taxon>Basidiomycota</taxon>
        <taxon>Agaricomycotina</taxon>
        <taxon>Agaricomycetes</taxon>
        <taxon>Russulales</taxon>
        <taxon>Lachnocladiaceae</taxon>
        <taxon>Vararia</taxon>
    </lineage>
</organism>
<reference evidence="1" key="1">
    <citation type="submission" date="2021-02" db="EMBL/GenBank/DDBJ databases">
        <authorList>
            <consortium name="DOE Joint Genome Institute"/>
            <person name="Ahrendt S."/>
            <person name="Looney B.P."/>
            <person name="Miyauchi S."/>
            <person name="Morin E."/>
            <person name="Drula E."/>
            <person name="Courty P.E."/>
            <person name="Chicoki N."/>
            <person name="Fauchery L."/>
            <person name="Kohler A."/>
            <person name="Kuo A."/>
            <person name="Labutti K."/>
            <person name="Pangilinan J."/>
            <person name="Lipzen A."/>
            <person name="Riley R."/>
            <person name="Andreopoulos W."/>
            <person name="He G."/>
            <person name="Johnson J."/>
            <person name="Barry K.W."/>
            <person name="Grigoriev I.V."/>
            <person name="Nagy L."/>
            <person name="Hibbett D."/>
            <person name="Henrissat B."/>
            <person name="Matheny P.B."/>
            <person name="Labbe J."/>
            <person name="Martin F."/>
        </authorList>
    </citation>
    <scope>NUCLEOTIDE SEQUENCE</scope>
    <source>
        <strain evidence="1">EC-137</strain>
    </source>
</reference>
<dbReference type="EMBL" id="MU273888">
    <property type="protein sequence ID" value="KAI0027513.1"/>
    <property type="molecule type" value="Genomic_DNA"/>
</dbReference>
<protein>
    <submittedName>
        <fullName evidence="1">Uncharacterized protein</fullName>
    </submittedName>
</protein>
<proteinExistence type="predicted"/>
<name>A0ACB8Q7C3_9AGAM</name>
<comment type="caution">
    <text evidence="1">The sequence shown here is derived from an EMBL/GenBank/DDBJ whole genome shotgun (WGS) entry which is preliminary data.</text>
</comment>
<reference evidence="1" key="2">
    <citation type="journal article" date="2022" name="New Phytol.">
        <title>Evolutionary transition to the ectomycorrhizal habit in the genomes of a hyperdiverse lineage of mushroom-forming fungi.</title>
        <authorList>
            <person name="Looney B."/>
            <person name="Miyauchi S."/>
            <person name="Morin E."/>
            <person name="Drula E."/>
            <person name="Courty P.E."/>
            <person name="Kohler A."/>
            <person name="Kuo A."/>
            <person name="LaButti K."/>
            <person name="Pangilinan J."/>
            <person name="Lipzen A."/>
            <person name="Riley R."/>
            <person name="Andreopoulos W."/>
            <person name="He G."/>
            <person name="Johnson J."/>
            <person name="Nolan M."/>
            <person name="Tritt A."/>
            <person name="Barry K.W."/>
            <person name="Grigoriev I.V."/>
            <person name="Nagy L.G."/>
            <person name="Hibbett D."/>
            <person name="Henrissat B."/>
            <person name="Matheny P.B."/>
            <person name="Labbe J."/>
            <person name="Martin F.M."/>
        </authorList>
    </citation>
    <scope>NUCLEOTIDE SEQUENCE</scope>
    <source>
        <strain evidence="1">EC-137</strain>
    </source>
</reference>
<gene>
    <name evidence="1" type="ORF">K488DRAFT_74479</name>
</gene>